<dbReference type="AlphaFoldDB" id="A0A8J7QIW8"/>
<protein>
    <submittedName>
        <fullName evidence="4">FecR domain-containing protein</fullName>
    </submittedName>
</protein>
<keyword evidence="2" id="KW-0472">Membrane</keyword>
<feature type="transmembrane region" description="Helical" evidence="2">
    <location>
        <begin position="113"/>
        <end position="131"/>
    </location>
</feature>
<keyword evidence="2" id="KW-1133">Transmembrane helix</keyword>
<dbReference type="RefSeq" id="WP_207863253.1">
    <property type="nucleotide sequence ID" value="NZ_JAFREP010000053.1"/>
</dbReference>
<feature type="compositionally biased region" description="Basic and acidic residues" evidence="1">
    <location>
        <begin position="10"/>
        <end position="27"/>
    </location>
</feature>
<dbReference type="InterPro" id="IPR006860">
    <property type="entry name" value="FecR"/>
</dbReference>
<evidence type="ECO:0000259" key="3">
    <source>
        <dbReference type="Pfam" id="PF04773"/>
    </source>
</evidence>
<dbReference type="PANTHER" id="PTHR30273">
    <property type="entry name" value="PERIPLASMIC SIGNAL SENSOR AND SIGMA FACTOR ACTIVATOR FECR-RELATED"/>
    <property type="match status" value="1"/>
</dbReference>
<evidence type="ECO:0000313" key="5">
    <source>
        <dbReference type="Proteomes" id="UP000664417"/>
    </source>
</evidence>
<dbReference type="EMBL" id="JAFREP010000053">
    <property type="protein sequence ID" value="MBO1323220.1"/>
    <property type="molecule type" value="Genomic_DNA"/>
</dbReference>
<feature type="domain" description="FecR protein" evidence="3">
    <location>
        <begin position="145"/>
        <end position="235"/>
    </location>
</feature>
<reference evidence="4" key="1">
    <citation type="submission" date="2021-03" db="EMBL/GenBank/DDBJ databases">
        <authorList>
            <person name="Wang G."/>
        </authorList>
    </citation>
    <scope>NUCLEOTIDE SEQUENCE</scope>
    <source>
        <strain evidence="4">KCTC 12899</strain>
    </source>
</reference>
<sequence length="347" mass="37581">MPSFFDWLEDSSRADVEKGHSEHRDHVMNPATEGVVAKEQIQSAYAGDDEEVSVIPEGPFESDDLFAMRDVWQAARSVEPPPPVDTDRALMAMRAKIRRTEEGSRRLPAVPRLFWAFLLGGALLVTLGLLVTNVPRGGAGGLPVIATEIAATQSATLPDGSVVTLNADSRLEPLPGFGHDHRRVVLHGEASFDVVKGEFPFEVVADQVKIAVVGTVFNVYARSGLAEVVVQEGVVDVTADGSKVQLTAGTMTTSVNGAAPMPPKSVRFPNYPGWQSEQLIVDGAKLGRVVAEIERRHGIPIKLEAESLAELEVTGLFVDKNPTELIHAICTLLERECRREEGGFVIY</sequence>
<evidence type="ECO:0000313" key="4">
    <source>
        <dbReference type="EMBL" id="MBO1323220.1"/>
    </source>
</evidence>
<accession>A0A8J7QIW8</accession>
<dbReference type="Gene3D" id="3.55.50.30">
    <property type="match status" value="1"/>
</dbReference>
<comment type="caution">
    <text evidence="4">The sequence shown here is derived from an EMBL/GenBank/DDBJ whole genome shotgun (WGS) entry which is preliminary data.</text>
</comment>
<dbReference type="GO" id="GO:0016989">
    <property type="term" value="F:sigma factor antagonist activity"/>
    <property type="evidence" value="ECO:0007669"/>
    <property type="project" value="TreeGrafter"/>
</dbReference>
<keyword evidence="2" id="KW-0812">Transmembrane</keyword>
<dbReference type="Proteomes" id="UP000664417">
    <property type="component" value="Unassembled WGS sequence"/>
</dbReference>
<evidence type="ECO:0000256" key="1">
    <source>
        <dbReference type="SAM" id="MobiDB-lite"/>
    </source>
</evidence>
<dbReference type="InterPro" id="IPR012373">
    <property type="entry name" value="Ferrdict_sens_TM"/>
</dbReference>
<organism evidence="4 5">
    <name type="scientific">Acanthopleuribacter pedis</name>
    <dbReference type="NCBI Taxonomy" id="442870"/>
    <lineage>
        <taxon>Bacteria</taxon>
        <taxon>Pseudomonadati</taxon>
        <taxon>Acidobacteriota</taxon>
        <taxon>Holophagae</taxon>
        <taxon>Acanthopleuribacterales</taxon>
        <taxon>Acanthopleuribacteraceae</taxon>
        <taxon>Acanthopleuribacter</taxon>
    </lineage>
</organism>
<feature type="region of interest" description="Disordered" evidence="1">
    <location>
        <begin position="1"/>
        <end position="32"/>
    </location>
</feature>
<dbReference type="Pfam" id="PF04773">
    <property type="entry name" value="FecR"/>
    <property type="match status" value="1"/>
</dbReference>
<name>A0A8J7QIW8_9BACT</name>
<evidence type="ECO:0000256" key="2">
    <source>
        <dbReference type="SAM" id="Phobius"/>
    </source>
</evidence>
<proteinExistence type="predicted"/>
<keyword evidence="5" id="KW-1185">Reference proteome</keyword>
<dbReference type="Gene3D" id="2.60.120.1440">
    <property type="match status" value="1"/>
</dbReference>
<dbReference type="PANTHER" id="PTHR30273:SF2">
    <property type="entry name" value="PROTEIN FECR"/>
    <property type="match status" value="1"/>
</dbReference>
<gene>
    <name evidence="4" type="ORF">J3U88_32445</name>
</gene>